<dbReference type="Gene3D" id="1.10.10.10">
    <property type="entry name" value="Winged helix-like DNA-binding domain superfamily/Winged helix DNA-binding domain"/>
    <property type="match status" value="1"/>
</dbReference>
<feature type="region of interest" description="Disordered" evidence="1">
    <location>
        <begin position="1"/>
        <end position="22"/>
    </location>
</feature>
<dbReference type="PANTHER" id="PTHR43252">
    <property type="entry name" value="TRANSCRIPTIONAL REGULATOR YQJI"/>
    <property type="match status" value="1"/>
</dbReference>
<dbReference type="PANTHER" id="PTHR43252:SF2">
    <property type="entry name" value="TRANSCRIPTION REGULATOR, PADR-LIKE FAMILY"/>
    <property type="match status" value="1"/>
</dbReference>
<dbReference type="Proteomes" id="UP000447876">
    <property type="component" value="Unassembled WGS sequence"/>
</dbReference>
<dbReference type="Pfam" id="PF03551">
    <property type="entry name" value="PadR"/>
    <property type="match status" value="1"/>
</dbReference>
<sequence length="237" mass="26617">MRIHEYGAWRAKQPERRGHSKEGVYQDIFVRHRHGGGRGGFGGRGEGKRFFERGKFKFALLELLALEPMHGYQLIKTMEEKTGGLYSPSPGSVYPNLQWLEDMQLIGSTEKDGKKLYHITDEGLAYLREQREGQAERPENPWEHAGWHRPHGGGHGKHLLRGLMKDWSEVVHLMARASEAAKVDPGSKQAQEFQEIMSKLRVSLSENLAAFQGANKGGNVPPPPPNGPFTADDRDGE</sequence>
<accession>A0A7X2YXK2</accession>
<evidence type="ECO:0000259" key="2">
    <source>
        <dbReference type="Pfam" id="PF03551"/>
    </source>
</evidence>
<proteinExistence type="predicted"/>
<evidence type="ECO:0000313" key="3">
    <source>
        <dbReference type="EMBL" id="MUG43816.1"/>
    </source>
</evidence>
<gene>
    <name evidence="3" type="ORF">GNP95_02185</name>
</gene>
<evidence type="ECO:0000256" key="1">
    <source>
        <dbReference type="SAM" id="MobiDB-lite"/>
    </source>
</evidence>
<dbReference type="EMBL" id="WNZW01000001">
    <property type="protein sequence ID" value="MUG43816.1"/>
    <property type="molecule type" value="Genomic_DNA"/>
</dbReference>
<feature type="region of interest" description="Disordered" evidence="1">
    <location>
        <begin position="212"/>
        <end position="237"/>
    </location>
</feature>
<comment type="caution">
    <text evidence="3">The sequence shown here is derived from an EMBL/GenBank/DDBJ whole genome shotgun (WGS) entry which is preliminary data.</text>
</comment>
<dbReference type="InterPro" id="IPR036388">
    <property type="entry name" value="WH-like_DNA-bd_sf"/>
</dbReference>
<dbReference type="AlphaFoldDB" id="A0A7X2YXK2"/>
<evidence type="ECO:0000313" key="4">
    <source>
        <dbReference type="Proteomes" id="UP000447876"/>
    </source>
</evidence>
<dbReference type="SUPFAM" id="SSF46785">
    <property type="entry name" value="Winged helix' DNA-binding domain"/>
    <property type="match status" value="1"/>
</dbReference>
<feature type="domain" description="Transcription regulator PadR N-terminal" evidence="2">
    <location>
        <begin position="60"/>
        <end position="129"/>
    </location>
</feature>
<dbReference type="OrthoDB" id="9814826at2"/>
<dbReference type="InterPro" id="IPR036390">
    <property type="entry name" value="WH_DNA-bd_sf"/>
</dbReference>
<name>A0A7X2YXK2_9BACL</name>
<dbReference type="RefSeq" id="WP_155609268.1">
    <property type="nucleotide sequence ID" value="NZ_WNZW01000001.1"/>
</dbReference>
<dbReference type="InterPro" id="IPR005149">
    <property type="entry name" value="Tscrpt_reg_PadR_N"/>
</dbReference>
<protein>
    <submittedName>
        <fullName evidence="3">PadR family transcriptional regulator</fullName>
    </submittedName>
</protein>
<organism evidence="3 4">
    <name type="scientific">Paenibacillus woosongensis</name>
    <dbReference type="NCBI Taxonomy" id="307580"/>
    <lineage>
        <taxon>Bacteria</taxon>
        <taxon>Bacillati</taxon>
        <taxon>Bacillota</taxon>
        <taxon>Bacilli</taxon>
        <taxon>Bacillales</taxon>
        <taxon>Paenibacillaceae</taxon>
        <taxon>Paenibacillus</taxon>
    </lineage>
</organism>
<reference evidence="3 4" key="1">
    <citation type="submission" date="2019-11" db="EMBL/GenBank/DDBJ databases">
        <title>Draft genome sequences of five Paenibacillus species of dairy origin.</title>
        <authorList>
            <person name="Olajide A.M."/>
            <person name="Chen S."/>
            <person name="Lapointe G."/>
        </authorList>
    </citation>
    <scope>NUCLEOTIDE SEQUENCE [LARGE SCALE GENOMIC DNA]</scope>
    <source>
        <strain evidence="3 4">12CR55</strain>
    </source>
</reference>